<organism evidence="1 2">
    <name type="scientific">Bifidobacterium crudilactis</name>
    <dbReference type="NCBI Taxonomy" id="327277"/>
    <lineage>
        <taxon>Bacteria</taxon>
        <taxon>Bacillati</taxon>
        <taxon>Actinomycetota</taxon>
        <taxon>Actinomycetes</taxon>
        <taxon>Bifidobacteriales</taxon>
        <taxon>Bifidobacteriaceae</taxon>
        <taxon>Bifidobacterium</taxon>
    </lineage>
</organism>
<sequence length="415" mass="44926">MDGMSVEIPDERELLQRTEIAPYGDAKAEAGPDGFRRGGAYHLSSVLPALSSALGAPVSTAVHRNPKVLQELLGIPDASSAIVVLVDGMGFWNLNIRLGHVPYMRSLMDDSVNQRPISTCFPSTTVAAMGTFGTGTCPGLTGMTGYTQINPETGRLSQLIQFKNALEPHDLQRQPTLFESLEAKGVRTTSCGMSKFANSPLTQAALRGARYVSGANAQSRVLAACKAATTPGLTYLYIRDADKIGHNYGWDSEEWIGAFESIDSQLALLRRCAPKGTVIVIVADHGMISARPENRCDVGELDDLQEGLALFGGEPRTPMLYARSEADVPGIVERWQRRFCDRARLWTKEQAVEQGLFGEVDNRVAAMLGDVIVSASDTTTIVDSRSQSDKATRLPSVHGSQSFMEMDIPCLIDMA</sequence>
<dbReference type="EMBL" id="JAAXZR010000009">
    <property type="protein sequence ID" value="NLT79121.1"/>
    <property type="molecule type" value="Genomic_DNA"/>
</dbReference>
<name>A0A971CY77_9BIFI</name>
<dbReference type="AlphaFoldDB" id="A0A971CY77"/>
<reference evidence="1" key="1">
    <citation type="journal article" date="2020" name="Biotechnol. Biofuels">
        <title>New insights from the biogas microbiome by comprehensive genome-resolved metagenomics of nearly 1600 species originating from multiple anaerobic digesters.</title>
        <authorList>
            <person name="Campanaro S."/>
            <person name="Treu L."/>
            <person name="Rodriguez-R L.M."/>
            <person name="Kovalovszki A."/>
            <person name="Ziels R.M."/>
            <person name="Maus I."/>
            <person name="Zhu X."/>
            <person name="Kougias P.G."/>
            <person name="Basile A."/>
            <person name="Luo G."/>
            <person name="Schluter A."/>
            <person name="Konstantinidis K.T."/>
            <person name="Angelidaki I."/>
        </authorList>
    </citation>
    <scope>NUCLEOTIDE SEQUENCE</scope>
    <source>
        <strain evidence="1">AS01afH2WH_6</strain>
    </source>
</reference>
<reference evidence="1" key="2">
    <citation type="submission" date="2020-01" db="EMBL/GenBank/DDBJ databases">
        <authorList>
            <person name="Campanaro S."/>
        </authorList>
    </citation>
    <scope>NUCLEOTIDE SEQUENCE</scope>
    <source>
        <strain evidence="1">AS01afH2WH_6</strain>
    </source>
</reference>
<dbReference type="InterPro" id="IPR002591">
    <property type="entry name" value="Phosphodiest/P_Trfase"/>
</dbReference>
<protein>
    <submittedName>
        <fullName evidence="1">Alkaline phosphatase family protein</fullName>
    </submittedName>
</protein>
<dbReference type="PANTHER" id="PTHR10151:SF120">
    <property type="entry name" value="BIS(5'-ADENOSYL)-TRIPHOSPHATASE"/>
    <property type="match status" value="1"/>
</dbReference>
<dbReference type="InterPro" id="IPR017850">
    <property type="entry name" value="Alkaline_phosphatase_core_sf"/>
</dbReference>
<accession>A0A971CY77</accession>
<dbReference type="SUPFAM" id="SSF53649">
    <property type="entry name" value="Alkaline phosphatase-like"/>
    <property type="match status" value="1"/>
</dbReference>
<proteinExistence type="predicted"/>
<comment type="caution">
    <text evidence="1">The sequence shown here is derived from an EMBL/GenBank/DDBJ whole genome shotgun (WGS) entry which is preliminary data.</text>
</comment>
<dbReference type="Gene3D" id="3.40.720.10">
    <property type="entry name" value="Alkaline Phosphatase, subunit A"/>
    <property type="match status" value="1"/>
</dbReference>
<dbReference type="Pfam" id="PF01663">
    <property type="entry name" value="Phosphodiest"/>
    <property type="match status" value="1"/>
</dbReference>
<dbReference type="PANTHER" id="PTHR10151">
    <property type="entry name" value="ECTONUCLEOTIDE PYROPHOSPHATASE/PHOSPHODIESTERASE"/>
    <property type="match status" value="1"/>
</dbReference>
<gene>
    <name evidence="1" type="ORF">GXW98_02390</name>
</gene>
<evidence type="ECO:0000313" key="1">
    <source>
        <dbReference type="EMBL" id="NLT79121.1"/>
    </source>
</evidence>
<evidence type="ECO:0000313" key="2">
    <source>
        <dbReference type="Proteomes" id="UP000767327"/>
    </source>
</evidence>
<dbReference type="GO" id="GO:0016787">
    <property type="term" value="F:hydrolase activity"/>
    <property type="evidence" value="ECO:0007669"/>
    <property type="project" value="UniProtKB-ARBA"/>
</dbReference>
<dbReference type="Proteomes" id="UP000767327">
    <property type="component" value="Unassembled WGS sequence"/>
</dbReference>